<evidence type="ECO:0000313" key="2">
    <source>
        <dbReference type="EMBL" id="QIR15528.1"/>
    </source>
</evidence>
<accession>A0A6G9QMA7</accession>
<dbReference type="Proteomes" id="UP000502608">
    <property type="component" value="Chromosome"/>
</dbReference>
<feature type="chain" id="PRO_5026007062" evidence="1">
    <location>
        <begin position="25"/>
        <end position="250"/>
    </location>
</feature>
<evidence type="ECO:0000256" key="1">
    <source>
        <dbReference type="SAM" id="SignalP"/>
    </source>
</evidence>
<dbReference type="Pfam" id="PF04338">
    <property type="entry name" value="DUF481"/>
    <property type="match status" value="1"/>
</dbReference>
<keyword evidence="3" id="KW-1185">Reference proteome</keyword>
<evidence type="ECO:0000313" key="3">
    <source>
        <dbReference type="Proteomes" id="UP000502608"/>
    </source>
</evidence>
<dbReference type="InterPro" id="IPR007433">
    <property type="entry name" value="DUF481"/>
</dbReference>
<dbReference type="AlphaFoldDB" id="A0A6G9QMA7"/>
<dbReference type="RefSeq" id="WP_167679384.1">
    <property type="nucleotide sequence ID" value="NZ_CP050313.1"/>
</dbReference>
<dbReference type="KEGG" id="saes:HBH39_14410"/>
<organism evidence="2 3">
    <name type="scientific">Shewanella aestuarii</name>
    <dbReference type="NCBI Taxonomy" id="1028752"/>
    <lineage>
        <taxon>Bacteria</taxon>
        <taxon>Pseudomonadati</taxon>
        <taxon>Pseudomonadota</taxon>
        <taxon>Gammaproteobacteria</taxon>
        <taxon>Alteromonadales</taxon>
        <taxon>Shewanellaceae</taxon>
        <taxon>Shewanella</taxon>
    </lineage>
</organism>
<protein>
    <submittedName>
        <fullName evidence="2">DUF481 domain-containing protein</fullName>
    </submittedName>
</protein>
<sequence length="250" mass="27639">MNKMLLVAAMTLATGFATPFTAQAGADFVEGDKTFAGEAELGATLTTGNTDTSSYKARLAMKHELGNWENQYLLEGLYKEDTDEVTAKRYFAGIQGDYQLSDRSYLFANTNYEVDPFTGYDFTSTTSAGYGYRFIDTPDMLFKAEAGPGYIYQKLDDENALVEGEDSVDSIVGHAVVDFEMKISDSSKFKQRFIGDWGDKLDARSETSLTANIVGALAMKFAVIVRYNSDPLDDKKSTDTETNMTLLYAF</sequence>
<gene>
    <name evidence="2" type="ORF">HBH39_14410</name>
</gene>
<dbReference type="EMBL" id="CP050313">
    <property type="protein sequence ID" value="QIR15528.1"/>
    <property type="molecule type" value="Genomic_DNA"/>
</dbReference>
<feature type="signal peptide" evidence="1">
    <location>
        <begin position="1"/>
        <end position="24"/>
    </location>
</feature>
<proteinExistence type="predicted"/>
<name>A0A6G9QMA7_9GAMM</name>
<keyword evidence="1" id="KW-0732">Signal</keyword>
<reference evidence="2 3" key="1">
    <citation type="submission" date="2020-03" db="EMBL/GenBank/DDBJ databases">
        <title>Complete genome sequence of Shewanella sp.</title>
        <authorList>
            <person name="Kim Y.-S."/>
            <person name="Kim S.-J."/>
            <person name="Jung H.-K."/>
            <person name="Kim K.-H."/>
        </authorList>
    </citation>
    <scope>NUCLEOTIDE SEQUENCE [LARGE SCALE GENOMIC DNA]</scope>
    <source>
        <strain evidence="2 3">PN3F2</strain>
    </source>
</reference>